<evidence type="ECO:0000256" key="4">
    <source>
        <dbReference type="ARBA" id="ARBA00022547"/>
    </source>
</evidence>
<comment type="similarity">
    <text evidence="2 11 12">Belongs to the ATPase A chain family.</text>
</comment>
<evidence type="ECO:0000256" key="12">
    <source>
        <dbReference type="RuleBase" id="RU000483"/>
    </source>
</evidence>
<dbReference type="InterPro" id="IPR023011">
    <property type="entry name" value="ATP_synth_F0_asu_AS"/>
</dbReference>
<evidence type="ECO:0000256" key="11">
    <source>
        <dbReference type="HAMAP-Rule" id="MF_01393"/>
    </source>
</evidence>
<evidence type="ECO:0000256" key="5">
    <source>
        <dbReference type="ARBA" id="ARBA00022692"/>
    </source>
</evidence>
<keyword evidence="5 11" id="KW-0812">Transmembrane</keyword>
<dbReference type="GO" id="GO:0005886">
    <property type="term" value="C:plasma membrane"/>
    <property type="evidence" value="ECO:0007669"/>
    <property type="project" value="UniProtKB-SubCell"/>
</dbReference>
<sequence length="233" mass="25243">MDFGSRILFEIPIFGGVPFTETIVITWIIGAILVGLSIIFVRNFDNVPKGAQNVIEMIVESLNDLVAQTMGKDKMAFAPYMGSLFLFLTVANIVGLVGVRPPTADLNMTFALAALTFVMTHYYGSKRKGIGGYLKSFAEPIPVMLPMNIVGEIANPVSLSFRLFGNIIGGVVIMTLAYQGLSAVSGMIGLDAFPIFQAGVPIFLHAYFDIFAGVLQSFIFVMLTMVFIGMAMD</sequence>
<comment type="subcellular location">
    <subcellularLocation>
        <location evidence="11 12">Cell membrane</location>
        <topology evidence="11 12">Multi-pass membrane protein</topology>
    </subcellularLocation>
    <subcellularLocation>
        <location evidence="1">Membrane</location>
        <topology evidence="1">Multi-pass membrane protein</topology>
    </subcellularLocation>
</comment>
<dbReference type="Proteomes" id="UP000449710">
    <property type="component" value="Unassembled WGS sequence"/>
</dbReference>
<proteinExistence type="inferred from homology"/>
<dbReference type="Pfam" id="PF00119">
    <property type="entry name" value="ATP-synt_A"/>
    <property type="match status" value="1"/>
</dbReference>
<evidence type="ECO:0000313" key="14">
    <source>
        <dbReference type="Proteomes" id="UP000449710"/>
    </source>
</evidence>
<dbReference type="HAMAP" id="MF_01393">
    <property type="entry name" value="ATP_synth_a_bact"/>
    <property type="match status" value="1"/>
</dbReference>
<feature type="transmembrane region" description="Helical" evidence="11">
    <location>
        <begin position="106"/>
        <end position="124"/>
    </location>
</feature>
<dbReference type="GO" id="GO:0045259">
    <property type="term" value="C:proton-transporting ATP synthase complex"/>
    <property type="evidence" value="ECO:0007669"/>
    <property type="project" value="UniProtKB-KW"/>
</dbReference>
<name>A0AA44BEL8_9CLOT</name>
<evidence type="ECO:0000256" key="7">
    <source>
        <dbReference type="ARBA" id="ARBA00022989"/>
    </source>
</evidence>
<dbReference type="NCBIfam" id="TIGR01131">
    <property type="entry name" value="ATP_synt_6_or_A"/>
    <property type="match status" value="1"/>
</dbReference>
<evidence type="ECO:0000256" key="1">
    <source>
        <dbReference type="ARBA" id="ARBA00004141"/>
    </source>
</evidence>
<organism evidence="13 14">
    <name type="scientific">Isachenkonia alkalipeptolytica</name>
    <dbReference type="NCBI Taxonomy" id="2565777"/>
    <lineage>
        <taxon>Bacteria</taxon>
        <taxon>Bacillati</taxon>
        <taxon>Bacillota</taxon>
        <taxon>Clostridia</taxon>
        <taxon>Eubacteriales</taxon>
        <taxon>Clostridiaceae</taxon>
        <taxon>Isachenkonia</taxon>
    </lineage>
</organism>
<evidence type="ECO:0000313" key="13">
    <source>
        <dbReference type="EMBL" id="NBG88335.1"/>
    </source>
</evidence>
<protein>
    <recommendedName>
        <fullName evidence="11 12">ATP synthase subunit a</fullName>
    </recommendedName>
    <alternativeName>
        <fullName evidence="11">ATP synthase F0 sector subunit a</fullName>
    </alternativeName>
    <alternativeName>
        <fullName evidence="11">F-ATPase subunit 6</fullName>
    </alternativeName>
</protein>
<feature type="transmembrane region" description="Helical" evidence="11">
    <location>
        <begin position="77"/>
        <end position="100"/>
    </location>
</feature>
<keyword evidence="7 11" id="KW-1133">Transmembrane helix</keyword>
<keyword evidence="14" id="KW-1185">Reference proteome</keyword>
<feature type="transmembrane region" description="Helical" evidence="11">
    <location>
        <begin position="210"/>
        <end position="232"/>
    </location>
</feature>
<dbReference type="AlphaFoldDB" id="A0AA44BEL8"/>
<dbReference type="PRINTS" id="PR00123">
    <property type="entry name" value="ATPASEA"/>
</dbReference>
<keyword evidence="4 11" id="KW-0138">CF(0)</keyword>
<dbReference type="PROSITE" id="PS00449">
    <property type="entry name" value="ATPASE_A"/>
    <property type="match status" value="1"/>
</dbReference>
<comment type="function">
    <text evidence="11 12">Key component of the proton channel; it plays a direct role in the translocation of protons across the membrane.</text>
</comment>
<evidence type="ECO:0000256" key="3">
    <source>
        <dbReference type="ARBA" id="ARBA00022448"/>
    </source>
</evidence>
<comment type="caution">
    <text evidence="13">The sequence shown here is derived from an EMBL/GenBank/DDBJ whole genome shotgun (WGS) entry which is preliminary data.</text>
</comment>
<dbReference type="PANTHER" id="PTHR42823">
    <property type="entry name" value="ATP SYNTHASE SUBUNIT A, CHLOROPLASTIC"/>
    <property type="match status" value="1"/>
</dbReference>
<evidence type="ECO:0000256" key="8">
    <source>
        <dbReference type="ARBA" id="ARBA00023065"/>
    </source>
</evidence>
<dbReference type="RefSeq" id="WP_160720790.1">
    <property type="nucleotide sequence ID" value="NZ_SUMG01000007.1"/>
</dbReference>
<dbReference type="GO" id="GO:0046933">
    <property type="term" value="F:proton-transporting ATP synthase activity, rotational mechanism"/>
    <property type="evidence" value="ECO:0007669"/>
    <property type="project" value="UniProtKB-UniRule"/>
</dbReference>
<accession>A0AA44BEL8</accession>
<evidence type="ECO:0000256" key="6">
    <source>
        <dbReference type="ARBA" id="ARBA00022781"/>
    </source>
</evidence>
<keyword evidence="9 11" id="KW-0472">Membrane</keyword>
<feature type="transmembrane region" description="Helical" evidence="11">
    <location>
        <begin position="22"/>
        <end position="41"/>
    </location>
</feature>
<evidence type="ECO:0000256" key="10">
    <source>
        <dbReference type="ARBA" id="ARBA00023310"/>
    </source>
</evidence>
<dbReference type="Gene3D" id="1.20.120.220">
    <property type="entry name" value="ATP synthase, F0 complex, subunit A"/>
    <property type="match status" value="1"/>
</dbReference>
<dbReference type="InterPro" id="IPR000568">
    <property type="entry name" value="ATP_synth_F0_asu"/>
</dbReference>
<keyword evidence="6 11" id="KW-0375">Hydrogen ion transport</keyword>
<dbReference type="GO" id="GO:0042777">
    <property type="term" value="P:proton motive force-driven plasma membrane ATP synthesis"/>
    <property type="evidence" value="ECO:0007669"/>
    <property type="project" value="TreeGrafter"/>
</dbReference>
<keyword evidence="11" id="KW-1003">Cell membrane</keyword>
<dbReference type="PANTHER" id="PTHR42823:SF3">
    <property type="entry name" value="ATP SYNTHASE SUBUNIT A, CHLOROPLASTIC"/>
    <property type="match status" value="1"/>
</dbReference>
<keyword evidence="10 11" id="KW-0066">ATP synthesis</keyword>
<keyword evidence="3 11" id="KW-0813">Transport</keyword>
<keyword evidence="8 11" id="KW-0406">Ion transport</keyword>
<dbReference type="CDD" id="cd00310">
    <property type="entry name" value="ATP-synt_Fo_a_6"/>
    <property type="match status" value="1"/>
</dbReference>
<dbReference type="InterPro" id="IPR035908">
    <property type="entry name" value="F0_ATP_A_sf"/>
</dbReference>
<dbReference type="EMBL" id="SUMG01000007">
    <property type="protein sequence ID" value="NBG88335.1"/>
    <property type="molecule type" value="Genomic_DNA"/>
</dbReference>
<dbReference type="InterPro" id="IPR045082">
    <property type="entry name" value="ATP_syn_F0_a_bact/chloroplast"/>
</dbReference>
<reference evidence="13 14" key="1">
    <citation type="submission" date="2019-04" db="EMBL/GenBank/DDBJ databases">
        <title>Isachenkonia alkalipeptolytica gen. nov. sp. nov. a new anaerobic, alkiliphilic organothrophic bacterium capable to reduce synthesized ferrihydrite isolated from a soda lake.</title>
        <authorList>
            <person name="Toshchakov S.V."/>
            <person name="Zavarzina D.G."/>
            <person name="Zhilina T.N."/>
            <person name="Kostrikina N.A."/>
            <person name="Kublanov I.V."/>
        </authorList>
    </citation>
    <scope>NUCLEOTIDE SEQUENCE [LARGE SCALE GENOMIC DNA]</scope>
    <source>
        <strain evidence="13 14">Z-1701</strain>
    </source>
</reference>
<evidence type="ECO:0000256" key="9">
    <source>
        <dbReference type="ARBA" id="ARBA00023136"/>
    </source>
</evidence>
<gene>
    <name evidence="11 13" type="primary">atpB</name>
    <name evidence="13" type="ORF">ISALK_07450</name>
</gene>
<dbReference type="SUPFAM" id="SSF81336">
    <property type="entry name" value="F1F0 ATP synthase subunit A"/>
    <property type="match status" value="1"/>
</dbReference>
<evidence type="ECO:0000256" key="2">
    <source>
        <dbReference type="ARBA" id="ARBA00006810"/>
    </source>
</evidence>
<feature type="transmembrane region" description="Helical" evidence="11">
    <location>
        <begin position="163"/>
        <end position="190"/>
    </location>
</feature>